<keyword evidence="7" id="KW-1185">Reference proteome</keyword>
<keyword evidence="2" id="KW-0547">Nucleotide-binding</keyword>
<feature type="domain" description="AAA+ ATPase" evidence="5">
    <location>
        <begin position="498"/>
        <end position="636"/>
    </location>
</feature>
<dbReference type="SUPFAM" id="SSF54585">
    <property type="entry name" value="Cdc48 domain 2-like"/>
    <property type="match status" value="1"/>
</dbReference>
<evidence type="ECO:0000313" key="7">
    <source>
        <dbReference type="Proteomes" id="UP001596383"/>
    </source>
</evidence>
<dbReference type="Pfam" id="PF17862">
    <property type="entry name" value="AAA_lid_3"/>
    <property type="match status" value="2"/>
</dbReference>
<dbReference type="Pfam" id="PF00004">
    <property type="entry name" value="AAA"/>
    <property type="match status" value="2"/>
</dbReference>
<evidence type="ECO:0000256" key="2">
    <source>
        <dbReference type="ARBA" id="ARBA00022741"/>
    </source>
</evidence>
<dbReference type="PROSITE" id="PS00674">
    <property type="entry name" value="AAA"/>
    <property type="match status" value="1"/>
</dbReference>
<feature type="domain" description="AAA+ ATPase" evidence="5">
    <location>
        <begin position="223"/>
        <end position="355"/>
    </location>
</feature>
<evidence type="ECO:0000256" key="1">
    <source>
        <dbReference type="ARBA" id="ARBA00022737"/>
    </source>
</evidence>
<evidence type="ECO:0000256" key="4">
    <source>
        <dbReference type="SAM" id="MobiDB-lite"/>
    </source>
</evidence>
<sequence>MELTIEAAFRSNSTDSANATLAPATMTTLGVADGDAVQLAIDEQTAVARVRTGSTATTGENAVRLARSFRESLGADVGATVTVTAVDPKPADRLTLELPPTASETIALDLAGALVDRVLVAGQTLTVGDTGDCGAGHTADSGHGTRVHVTETEPGAEPVVVRDWTAIRLSGAAFEAAERPANDPPAIGYDDIGGLDGAIGKIRELVELPLSNPERFRALNIDPPHGVLLYGPPGTGKTQLVRATAAEAGVSIVIVRGSEVVSRDTGEENPFETAMAEAKENAPAVLFVDDLDALTDEFVGERGHRRVARLVSTLDAHDPESRVAVVGATTDPESLDRSLRRAGRFDHDVEVAVPDRDDRREILDIYTRTVPLADDVDLDRIAERTHGFVGADLERLIRAAGIQVLHRNELGPVANDRNDDIDAPVDTASLAGLELTTSDIESALRSIDPSALREVFVEVPDATWDDVGGLAETTRRLRETVQWPLEHPDAFDRVSLRPAKGVLLYGPPGTGKTLLAKVVANEAASNFISIKGPELLNKYVGESERGIREIFEKARTNAPTVVFFDEIDAIAAERGGGSTDSGVSERVVSQLLTELDGIEELEDVVVIATTNRPDLLDDALMRPGRFDRHIHVGTPDEASRRQIFAVHTRDRPLAADVDLDALTDRTAGYVGADIEAVCREAAMIAVRQFVDDPDADSERIHITAAHFDDALQTISDERGGQIGMISDPLPDFDDSKE</sequence>
<keyword evidence="1" id="KW-0677">Repeat</keyword>
<feature type="region of interest" description="Disordered" evidence="4">
    <location>
        <begin position="718"/>
        <end position="737"/>
    </location>
</feature>
<dbReference type="Gene3D" id="3.40.50.300">
    <property type="entry name" value="P-loop containing nucleotide triphosphate hydrolases"/>
    <property type="match status" value="2"/>
</dbReference>
<dbReference type="InterPro" id="IPR003959">
    <property type="entry name" value="ATPase_AAA_core"/>
</dbReference>
<evidence type="ECO:0000256" key="3">
    <source>
        <dbReference type="ARBA" id="ARBA00022840"/>
    </source>
</evidence>
<keyword evidence="3" id="KW-0067">ATP-binding</keyword>
<dbReference type="AlphaFoldDB" id="A0ABD5SJH1"/>
<protein>
    <submittedName>
        <fullName evidence="6">AAA family ATPase</fullName>
    </submittedName>
</protein>
<dbReference type="InterPro" id="IPR003593">
    <property type="entry name" value="AAA+_ATPase"/>
</dbReference>
<dbReference type="CDD" id="cd19511">
    <property type="entry name" value="RecA-like_CDC48_r2-like"/>
    <property type="match status" value="1"/>
</dbReference>
<evidence type="ECO:0000313" key="6">
    <source>
        <dbReference type="EMBL" id="MFC6765193.1"/>
    </source>
</evidence>
<dbReference type="FunFam" id="3.40.50.300:FF:000061">
    <property type="entry name" value="ATPase family, AAA domain-containing 2"/>
    <property type="match status" value="1"/>
</dbReference>
<accession>A0ABD5SJH1</accession>
<dbReference type="InterPro" id="IPR050168">
    <property type="entry name" value="AAA_ATPase_domain"/>
</dbReference>
<dbReference type="InterPro" id="IPR041569">
    <property type="entry name" value="AAA_lid_3"/>
</dbReference>
<dbReference type="InterPro" id="IPR029067">
    <property type="entry name" value="CDC48_domain_2-like_sf"/>
</dbReference>
<dbReference type="FunFam" id="3.40.50.300:FF:000018">
    <property type="entry name" value="Cell division control 48"/>
    <property type="match status" value="1"/>
</dbReference>
<name>A0ABD5SJH1_9EURY</name>
<dbReference type="Proteomes" id="UP001596383">
    <property type="component" value="Unassembled WGS sequence"/>
</dbReference>
<proteinExistence type="predicted"/>
<dbReference type="PANTHER" id="PTHR23077">
    <property type="entry name" value="AAA-FAMILY ATPASE"/>
    <property type="match status" value="1"/>
</dbReference>
<comment type="caution">
    <text evidence="6">The sequence shown here is derived from an EMBL/GenBank/DDBJ whole genome shotgun (WGS) entry which is preliminary data.</text>
</comment>
<dbReference type="RefSeq" id="WP_273738230.1">
    <property type="nucleotide sequence ID" value="NZ_JAQIVI010000132.1"/>
</dbReference>
<dbReference type="Gene3D" id="2.40.40.20">
    <property type="match status" value="1"/>
</dbReference>
<dbReference type="SUPFAM" id="SSF52540">
    <property type="entry name" value="P-loop containing nucleoside triphosphate hydrolases"/>
    <property type="match status" value="2"/>
</dbReference>
<evidence type="ECO:0000259" key="5">
    <source>
        <dbReference type="SMART" id="SM00382"/>
    </source>
</evidence>
<dbReference type="GO" id="GO:0005524">
    <property type="term" value="F:ATP binding"/>
    <property type="evidence" value="ECO:0007669"/>
    <property type="project" value="UniProtKB-KW"/>
</dbReference>
<dbReference type="Gene3D" id="1.10.8.60">
    <property type="match status" value="2"/>
</dbReference>
<dbReference type="PANTHER" id="PTHR23077:SF171">
    <property type="entry name" value="NUCLEAR VALOSIN-CONTAINING PROTEIN-LIKE"/>
    <property type="match status" value="1"/>
</dbReference>
<dbReference type="EMBL" id="JBHSWV010000132">
    <property type="protein sequence ID" value="MFC6765193.1"/>
    <property type="molecule type" value="Genomic_DNA"/>
</dbReference>
<dbReference type="SUPFAM" id="SSF50692">
    <property type="entry name" value="ADC-like"/>
    <property type="match status" value="1"/>
</dbReference>
<dbReference type="InterPro" id="IPR027417">
    <property type="entry name" value="P-loop_NTPase"/>
</dbReference>
<dbReference type="InterPro" id="IPR009010">
    <property type="entry name" value="Asp_de-COase-like_dom_sf"/>
</dbReference>
<gene>
    <name evidence="6" type="ORF">ACFQE6_09345</name>
</gene>
<reference evidence="6 7" key="1">
    <citation type="journal article" date="2019" name="Int. J. Syst. Evol. Microbiol.">
        <title>The Global Catalogue of Microorganisms (GCM) 10K type strain sequencing project: providing services to taxonomists for standard genome sequencing and annotation.</title>
        <authorList>
            <consortium name="The Broad Institute Genomics Platform"/>
            <consortium name="The Broad Institute Genome Sequencing Center for Infectious Disease"/>
            <person name="Wu L."/>
            <person name="Ma J."/>
        </authorList>
    </citation>
    <scope>NUCLEOTIDE SEQUENCE [LARGE SCALE GENOMIC DNA]</scope>
    <source>
        <strain evidence="6 7">LMG 29247</strain>
    </source>
</reference>
<dbReference type="SMART" id="SM00382">
    <property type="entry name" value="AAA"/>
    <property type="match status" value="2"/>
</dbReference>
<dbReference type="InterPro" id="IPR003960">
    <property type="entry name" value="ATPase_AAA_CS"/>
</dbReference>
<organism evidence="6 7">
    <name type="scientific">Natrinema soli</name>
    <dbReference type="NCBI Taxonomy" id="1930624"/>
    <lineage>
        <taxon>Archaea</taxon>
        <taxon>Methanobacteriati</taxon>
        <taxon>Methanobacteriota</taxon>
        <taxon>Stenosarchaea group</taxon>
        <taxon>Halobacteria</taxon>
        <taxon>Halobacteriales</taxon>
        <taxon>Natrialbaceae</taxon>
        <taxon>Natrinema</taxon>
    </lineage>
</organism>
<dbReference type="FunFam" id="1.10.8.60:FF:000178">
    <property type="entry name" value="CDC48/VCP homolog, AAA superfamily"/>
    <property type="match status" value="1"/>
</dbReference>